<dbReference type="InterPro" id="IPR019503">
    <property type="entry name" value="Peptidase_M66_dom"/>
</dbReference>
<dbReference type="PROSITE" id="PS51694">
    <property type="entry name" value="PEPTIDASE_M66"/>
    <property type="match status" value="1"/>
</dbReference>
<dbReference type="Pfam" id="PF12561">
    <property type="entry name" value="TagA"/>
    <property type="match status" value="1"/>
</dbReference>
<dbReference type="InterPro" id="IPR003610">
    <property type="entry name" value="CBM5/12"/>
</dbReference>
<evidence type="ECO:0000256" key="6">
    <source>
        <dbReference type="PROSITE-ProRule" id="PRU01031"/>
    </source>
</evidence>
<evidence type="ECO:0000256" key="1">
    <source>
        <dbReference type="ARBA" id="ARBA00022670"/>
    </source>
</evidence>
<evidence type="ECO:0000259" key="7">
    <source>
        <dbReference type="PROSITE" id="PS51694"/>
    </source>
</evidence>
<dbReference type="GO" id="GO:0004222">
    <property type="term" value="F:metalloendopeptidase activity"/>
    <property type="evidence" value="ECO:0007669"/>
    <property type="project" value="UniProtKB-UniRule"/>
</dbReference>
<dbReference type="CDD" id="cd12215">
    <property type="entry name" value="ChiC_BD"/>
    <property type="match status" value="2"/>
</dbReference>
<dbReference type="GO" id="GO:0005576">
    <property type="term" value="C:extracellular region"/>
    <property type="evidence" value="ECO:0007669"/>
    <property type="project" value="InterPro"/>
</dbReference>
<proteinExistence type="predicted"/>
<dbReference type="Gene3D" id="2.10.10.20">
    <property type="entry name" value="Carbohydrate-binding module superfamily 5/12"/>
    <property type="match status" value="2"/>
</dbReference>
<reference evidence="8 9" key="1">
    <citation type="journal article" date="2017" name="Front. Microbiol.">
        <title>Strong Genomic and Phenotypic Heterogeneity in the Aeromonas sobria Species Complex.</title>
        <authorList>
            <person name="Gauthier J."/>
            <person name="Vincent A.T."/>
            <person name="Charette S.J."/>
            <person name="Derome N."/>
        </authorList>
    </citation>
    <scope>NUCLEOTIDE SEQUENCE [LARGE SCALE GENOMIC DNA]</scope>
    <source>
        <strain evidence="8 9">TM18</strain>
    </source>
</reference>
<dbReference type="AlphaFoldDB" id="A0A2N3J554"/>
<accession>A0A2N3J554</accession>
<dbReference type="GO" id="GO:0030246">
    <property type="term" value="F:carbohydrate binding"/>
    <property type="evidence" value="ECO:0007669"/>
    <property type="project" value="InterPro"/>
</dbReference>
<keyword evidence="2 6" id="KW-0479">Metal-binding</keyword>
<dbReference type="Pfam" id="PF10462">
    <property type="entry name" value="Peptidase_M66"/>
    <property type="match status" value="1"/>
</dbReference>
<gene>
    <name evidence="8" type="ORF">CJP16_04895</name>
</gene>
<dbReference type="InterPro" id="IPR051256">
    <property type="entry name" value="Dictomallein"/>
</dbReference>
<dbReference type="PANTHER" id="PTHR39540">
    <property type="match status" value="1"/>
</dbReference>
<dbReference type="Proteomes" id="UP000233467">
    <property type="component" value="Unassembled WGS sequence"/>
</dbReference>
<dbReference type="InterPro" id="IPR048990">
    <property type="entry name" value="StcE_b-sandwich"/>
</dbReference>
<organism evidence="8 9">
    <name type="scientific">Aeromonas sobria</name>
    <dbReference type="NCBI Taxonomy" id="646"/>
    <lineage>
        <taxon>Bacteria</taxon>
        <taxon>Pseudomonadati</taxon>
        <taxon>Pseudomonadota</taxon>
        <taxon>Gammaproteobacteria</taxon>
        <taxon>Aeromonadales</taxon>
        <taxon>Aeromonadaceae</taxon>
        <taxon>Aeromonas</taxon>
    </lineage>
</organism>
<dbReference type="Gene3D" id="2.60.120.1230">
    <property type="match status" value="2"/>
</dbReference>
<dbReference type="EMBL" id="NQMM01000016">
    <property type="protein sequence ID" value="PKQ81335.1"/>
    <property type="molecule type" value="Genomic_DNA"/>
</dbReference>
<evidence type="ECO:0000256" key="5">
    <source>
        <dbReference type="ARBA" id="ARBA00023049"/>
    </source>
</evidence>
<keyword evidence="4 6" id="KW-0862">Zinc</keyword>
<name>A0A2N3J554_AERSO</name>
<dbReference type="PANTHER" id="PTHR39540:SF1">
    <property type="entry name" value="DICTOMALLEIN-1-RELATED"/>
    <property type="match status" value="1"/>
</dbReference>
<feature type="domain" description="Peptidase M66" evidence="7">
    <location>
        <begin position="302"/>
        <end position="557"/>
    </location>
</feature>
<dbReference type="SMART" id="SM00495">
    <property type="entry name" value="ChtBD3"/>
    <property type="match status" value="2"/>
</dbReference>
<dbReference type="Pfam" id="PF20944">
    <property type="entry name" value="StcE_b-sandwich"/>
    <property type="match status" value="2"/>
</dbReference>
<feature type="binding site" evidence="6">
    <location>
        <position position="456"/>
    </location>
    <ligand>
        <name>Zn(2+)</name>
        <dbReference type="ChEBI" id="CHEBI:29105"/>
        <note>catalytic</note>
    </ligand>
</feature>
<evidence type="ECO:0000256" key="2">
    <source>
        <dbReference type="ARBA" id="ARBA00022723"/>
    </source>
</evidence>
<sequence length="1013" mass="109341">MTGHGDMPLIPGSNMNENPTMTTNVTRIAALIMATLAAGPLSAATSPLIFNDTTPQSDLAGSLAASVQFAQSQILPSHPKEGDRQPILTSLRKSLLLVQPLQADGVTPMTVEARDGSGTLLGTLTLSPPSALPETVYHLAGVPEGGVSFVPESGSTAVISSSADLAKLSDKSGSFLKDRLTGRALVEIQTADGRWVRDIYLPVSPELEGKMVRIRSSAGYNSTAFYGERQVTVSRGQTLQFKFSNGQWFRGGELENNRITYAADTWSGELPAEWIQPGLTLSVRQGNLSGELRDIKVGAPGELLLHTIDIGMLTTPRDRFAFANDKEAHREYFQTIPASRLIVSQYAPLSLPEVVLPNGTLLTDFDPSEGGWHGGTMRQRIGKELISHGIDNANYGINSSAGEGEGSHPFVVAQLTAHNSRGKYANGVQVHGGSGGGGIVTLDDSLGNEFSHEVGHNFGLGHYVDGFRGSVHRSADQLNSSWGWDSDKHRFIPNFSPTRTNEDACLDGQCQPPFDGRKFGYDAMAGGSPLSGANRFTLYTPNSAAIIQRFLESKAVFDANSATGFSKWNSATARMEPYQHTIEGIEKVDAPMDALSEAGLSALLADYGLVRVAMWDGRWTRDIRVPVASADNRGRSLTIDHGAGYNSRLFINGKEILVNRGFKKSFTSDGQSWVEVSPIDTKIARKPEQFGVPVTTLVGYYDPQGSLPSYIYPALHGAYGFTYPDDSSTLSGNDCQLQVETRDGLQRFRLANHRAASSVMNKFHINLPTASEPGRATIQCRGQTLVQQSLLPPQQTLSFTVNGRPLEQGVVENQPPVVTVPAQLGGIGGEWLTITAEARDPEGDALSYRWHFPAGWQAEGETSANLRLLPPAVTTSEQHELSVSVSDGVHQSEGRIVLTLEPVVDGSCNTTDPEAANVPAWQASKVYNGGDKVSHNQLVWRAKYWTQGNEPGRAADQWALASQVELGWSATVAYNGGELTNHNGRQWKAKWWTQGNEPGKHDVWLDVGAASCP</sequence>
<keyword evidence="3 6" id="KW-0378">Hydrolase</keyword>
<dbReference type="GO" id="GO:0004553">
    <property type="term" value="F:hydrolase activity, hydrolyzing O-glycosyl compounds"/>
    <property type="evidence" value="ECO:0007669"/>
    <property type="project" value="InterPro"/>
</dbReference>
<dbReference type="Pfam" id="PF02839">
    <property type="entry name" value="CBM_5_12"/>
    <property type="match status" value="2"/>
</dbReference>
<dbReference type="GO" id="GO:0046872">
    <property type="term" value="F:metal ion binding"/>
    <property type="evidence" value="ECO:0007669"/>
    <property type="project" value="UniProtKB-UniRule"/>
</dbReference>
<evidence type="ECO:0000313" key="8">
    <source>
        <dbReference type="EMBL" id="PKQ81335.1"/>
    </source>
</evidence>
<dbReference type="SUPFAM" id="SSF51055">
    <property type="entry name" value="Carbohydrate binding domain"/>
    <property type="match status" value="2"/>
</dbReference>
<keyword evidence="1 6" id="KW-0645">Protease</keyword>
<feature type="binding site" evidence="6">
    <location>
        <position position="452"/>
    </location>
    <ligand>
        <name>Zn(2+)</name>
        <dbReference type="ChEBI" id="CHEBI:29105"/>
        <note>catalytic</note>
    </ligand>
</feature>
<feature type="active site" evidence="6">
    <location>
        <position position="453"/>
    </location>
</feature>
<dbReference type="InterPro" id="IPR036573">
    <property type="entry name" value="CBM_sf_5/12"/>
</dbReference>
<evidence type="ECO:0000313" key="9">
    <source>
        <dbReference type="Proteomes" id="UP000233467"/>
    </source>
</evidence>
<dbReference type="InterPro" id="IPR022218">
    <property type="entry name" value="TagA_dom"/>
</dbReference>
<comment type="caution">
    <text evidence="8">The sequence shown here is derived from an EMBL/GenBank/DDBJ whole genome shotgun (WGS) entry which is preliminary data.</text>
</comment>
<comment type="cofactor">
    <cofactor evidence="6">
        <name>Zn(2+)</name>
        <dbReference type="ChEBI" id="CHEBI:29105"/>
    </cofactor>
    <text evidence="6">Binds 1 zinc ion per subunit.</text>
</comment>
<protein>
    <submittedName>
        <fullName evidence="8">Peptidase M66</fullName>
    </submittedName>
</protein>
<keyword evidence="9" id="KW-1185">Reference proteome</keyword>
<dbReference type="GO" id="GO:0005975">
    <property type="term" value="P:carbohydrate metabolic process"/>
    <property type="evidence" value="ECO:0007669"/>
    <property type="project" value="InterPro"/>
</dbReference>
<dbReference type="Gene3D" id="3.40.1350.20">
    <property type="match status" value="1"/>
</dbReference>
<evidence type="ECO:0000256" key="3">
    <source>
        <dbReference type="ARBA" id="ARBA00022801"/>
    </source>
</evidence>
<keyword evidence="5 6" id="KW-0482">Metalloprotease</keyword>
<dbReference type="GO" id="GO:0006508">
    <property type="term" value="P:proteolysis"/>
    <property type="evidence" value="ECO:0007669"/>
    <property type="project" value="UniProtKB-UniRule"/>
</dbReference>
<feature type="binding site" evidence="6">
    <location>
        <position position="462"/>
    </location>
    <ligand>
        <name>Zn(2+)</name>
        <dbReference type="ChEBI" id="CHEBI:29105"/>
        <note>catalytic</note>
    </ligand>
</feature>
<evidence type="ECO:0000256" key="4">
    <source>
        <dbReference type="ARBA" id="ARBA00022833"/>
    </source>
</evidence>